<organism evidence="3 4">
    <name type="scientific">Sphaeroforma arctica JP610</name>
    <dbReference type="NCBI Taxonomy" id="667725"/>
    <lineage>
        <taxon>Eukaryota</taxon>
        <taxon>Ichthyosporea</taxon>
        <taxon>Ichthyophonida</taxon>
        <taxon>Sphaeroforma</taxon>
    </lineage>
</organism>
<keyword evidence="2" id="KW-0472">Membrane</keyword>
<reference evidence="3 4" key="1">
    <citation type="submission" date="2011-02" db="EMBL/GenBank/DDBJ databases">
        <title>The Genome Sequence of Sphaeroforma arctica JP610.</title>
        <authorList>
            <consortium name="The Broad Institute Genome Sequencing Platform"/>
            <person name="Russ C."/>
            <person name="Cuomo C."/>
            <person name="Young S.K."/>
            <person name="Zeng Q."/>
            <person name="Gargeya S."/>
            <person name="Alvarado L."/>
            <person name="Berlin A."/>
            <person name="Chapman S.B."/>
            <person name="Chen Z."/>
            <person name="Freedman E."/>
            <person name="Gellesch M."/>
            <person name="Goldberg J."/>
            <person name="Griggs A."/>
            <person name="Gujja S."/>
            <person name="Heilman E."/>
            <person name="Heiman D."/>
            <person name="Howarth C."/>
            <person name="Mehta T."/>
            <person name="Neiman D."/>
            <person name="Pearson M."/>
            <person name="Roberts A."/>
            <person name="Saif S."/>
            <person name="Shea T."/>
            <person name="Shenoy N."/>
            <person name="Sisk P."/>
            <person name="Stolte C."/>
            <person name="Sykes S."/>
            <person name="White J."/>
            <person name="Yandava C."/>
            <person name="Burger G."/>
            <person name="Gray M.W."/>
            <person name="Holland P.W.H."/>
            <person name="King N."/>
            <person name="Lang F.B.F."/>
            <person name="Roger A.J."/>
            <person name="Ruiz-Trillo I."/>
            <person name="Haas B."/>
            <person name="Nusbaum C."/>
            <person name="Birren B."/>
        </authorList>
    </citation>
    <scope>NUCLEOTIDE SEQUENCE [LARGE SCALE GENOMIC DNA]</scope>
    <source>
        <strain evidence="3 4">JP610</strain>
    </source>
</reference>
<feature type="compositionally biased region" description="Basic and acidic residues" evidence="1">
    <location>
        <begin position="14"/>
        <end position="41"/>
    </location>
</feature>
<keyword evidence="2" id="KW-1133">Transmembrane helix</keyword>
<accession>A0A0L0FI64</accession>
<keyword evidence="2" id="KW-0812">Transmembrane</keyword>
<dbReference type="RefSeq" id="XP_014150379.1">
    <property type="nucleotide sequence ID" value="XM_014294904.1"/>
</dbReference>
<dbReference type="EMBL" id="KQ243088">
    <property type="protein sequence ID" value="KNC76477.1"/>
    <property type="molecule type" value="Genomic_DNA"/>
</dbReference>
<dbReference type="GeneID" id="25911528"/>
<name>A0A0L0FI64_9EUKA</name>
<evidence type="ECO:0000256" key="2">
    <source>
        <dbReference type="SAM" id="Phobius"/>
    </source>
</evidence>
<evidence type="ECO:0000313" key="3">
    <source>
        <dbReference type="EMBL" id="KNC76477.1"/>
    </source>
</evidence>
<keyword evidence="4" id="KW-1185">Reference proteome</keyword>
<protein>
    <submittedName>
        <fullName evidence="3">Uncharacterized protein</fullName>
    </submittedName>
</protein>
<evidence type="ECO:0000313" key="4">
    <source>
        <dbReference type="Proteomes" id="UP000054560"/>
    </source>
</evidence>
<feature type="transmembrane region" description="Helical" evidence="2">
    <location>
        <begin position="85"/>
        <end position="109"/>
    </location>
</feature>
<proteinExistence type="predicted"/>
<dbReference type="Proteomes" id="UP000054560">
    <property type="component" value="Unassembled WGS sequence"/>
</dbReference>
<feature type="compositionally biased region" description="Polar residues" evidence="1">
    <location>
        <begin position="42"/>
        <end position="57"/>
    </location>
</feature>
<evidence type="ECO:0000256" key="1">
    <source>
        <dbReference type="SAM" id="MobiDB-lite"/>
    </source>
</evidence>
<dbReference type="AlphaFoldDB" id="A0A0L0FI64"/>
<sequence length="203" mass="22415">MTKAAKIPSAIDGASKKHTTEQSSKHSSTDKDGLRNRKKNETTTISSEVATETNDSSTKIDKHAKGTGKSGNNTKKKLEAKPSSWTWSGLIGTITGYVATLAAIAYIGVMGYHFFHLFHPEGAGPEDVGREYYNSFKDGEALDVYTYLTTGHRVCSGFIDNATESLNASTCVLVWNPKNIRYGYHNETMKQDLRYGYNETIDR</sequence>
<feature type="region of interest" description="Disordered" evidence="1">
    <location>
        <begin position="1"/>
        <end position="78"/>
    </location>
</feature>
<gene>
    <name evidence="3" type="ORF">SARC_11024</name>
</gene>